<dbReference type="InterPro" id="IPR029787">
    <property type="entry name" value="Nucleotide_cyclase"/>
</dbReference>
<keyword evidence="3 6" id="KW-0812">Transmembrane</keyword>
<dbReference type="CDD" id="cd01948">
    <property type="entry name" value="EAL"/>
    <property type="match status" value="1"/>
</dbReference>
<feature type="domain" description="EAL" evidence="10">
    <location>
        <begin position="846"/>
        <end position="1099"/>
    </location>
</feature>
<dbReference type="NCBIfam" id="TIGR00229">
    <property type="entry name" value="sensory_box"/>
    <property type="match status" value="1"/>
</dbReference>
<dbReference type="InterPro" id="IPR052155">
    <property type="entry name" value="Biofilm_reg_signaling"/>
</dbReference>
<dbReference type="Gene3D" id="3.30.450.20">
    <property type="entry name" value="PAS domain"/>
    <property type="match status" value="1"/>
</dbReference>
<evidence type="ECO:0000256" key="1">
    <source>
        <dbReference type="ARBA" id="ARBA00004651"/>
    </source>
</evidence>
<dbReference type="InterPro" id="IPR006189">
    <property type="entry name" value="CHASE_dom"/>
</dbReference>
<dbReference type="GO" id="GO:0005886">
    <property type="term" value="C:plasma membrane"/>
    <property type="evidence" value="ECO:0007669"/>
    <property type="project" value="UniProtKB-SubCell"/>
</dbReference>
<dbReference type="InterPro" id="IPR035965">
    <property type="entry name" value="PAS-like_dom_sf"/>
</dbReference>
<name>A0A0F9QGP1_9ZZZZ</name>
<keyword evidence="5 6" id="KW-0472">Membrane</keyword>
<dbReference type="SUPFAM" id="SSF55785">
    <property type="entry name" value="PYP-like sensor domain (PAS domain)"/>
    <property type="match status" value="1"/>
</dbReference>
<dbReference type="Pfam" id="PF00990">
    <property type="entry name" value="GGDEF"/>
    <property type="match status" value="1"/>
</dbReference>
<dbReference type="PROSITE" id="PS50112">
    <property type="entry name" value="PAS"/>
    <property type="match status" value="1"/>
</dbReference>
<dbReference type="SMART" id="SM00267">
    <property type="entry name" value="GGDEF"/>
    <property type="match status" value="1"/>
</dbReference>
<keyword evidence="2" id="KW-1003">Cell membrane</keyword>
<dbReference type="PROSITE" id="PS50883">
    <property type="entry name" value="EAL"/>
    <property type="match status" value="1"/>
</dbReference>
<dbReference type="InterPro" id="IPR001633">
    <property type="entry name" value="EAL_dom"/>
</dbReference>
<dbReference type="Pfam" id="PF05231">
    <property type="entry name" value="MASE1"/>
    <property type="match status" value="1"/>
</dbReference>
<dbReference type="InterPro" id="IPR042240">
    <property type="entry name" value="CHASE_sf"/>
</dbReference>
<proteinExistence type="predicted"/>
<sequence length="1100" mass="124154">MFNAKYLFHTILAIAGLALAYYLAALISHPLAAPDSNACAFWPAAGISLALVLKYGPKLLPGVFIANIYVSIDFYGLDILQSTTSSLLLFAAISLSSTLFIYLGFKLIKKYTLYPDPLISEITIFKFLVLGGPVAAIIPTLISISILTGSGIISLNDALFNGFSWWIGDSLGVIIITPLVLLFTDMPGKTDRNRKWYVTIPVFIAFLITISLFKNSVDSENQRLQLDLDYQAKTIGAELYQEISTHINLTQHLRDTIVINGFIERENFFTATHSIQQLHPDIQAITWEVLVKAEERLVFEKMMQNIHHLDYQITKRSNQGNIIRIEDKPVYATIAYVSPYKTNEKELGFDPTSDPKLASLFYAARDSGHAMLSSRINLIQDEKNRTGIINYLPIYRQGHLTNTVTQRQNAFIGNLASAYYLDEIIANDLNAYPLNDTALVILDVTQQEKPVTLYSSAAVPATDNEFTTHYAVHIANRIWHVKITPSDSYFKNNYSDNVWIVLFIGMLFTATMMVGLLISTGRRARIEEIVSERTISLHKAKDELRLLAITFNSHEAIMITDNNNNIMRVNQAFIKMTGYKQQEVLGKNPRILSSGKHSASFYQNMWQQLNENGSYEGEIWNRRKNGKVYPERHTITSISDDDDNVINYVSVFSDITNQKAHEDRIQHLAFYDQLTSLPNRRLLLERLQYNLSLSQRNKTYGVVMFLDLDDFKKINDSLGHEVGDELLQQVATRIQQMVRRVDTVARLGGDEFVILVANQALKDNALIEFSSNLASKIIDAFQQSFVIKGYEHHISTSIGITIFSPENQTAISILGQADTAMYKSKNTGKNTFCFYEQAMQKIAEAKLALEHDLRQAIEQQQFSLNFQPQVDNSGKIIAVEALVRWQHPERSWVSPAEFIPLAEDSGLIIPIGQWVLVNACIQLKSWLRQGVELQHVSVNVSPKQFRQTDFIANIKSALDESGLTANKLMLEITEGIVLDNVEDTIQKMGTLKQMGIQFSIDDFGTGYSSLSYLKRLPIDELKIDQSFVRDIATDKDDAAIVTTIIAMARHLNLTVVAEGVENFQQLNFLMENGCTLFQGYYFSRPLSPNDLKSFILTNKT</sequence>
<dbReference type="InterPro" id="IPR000014">
    <property type="entry name" value="PAS"/>
</dbReference>
<dbReference type="PROSITE" id="PS50113">
    <property type="entry name" value="PAC"/>
    <property type="match status" value="1"/>
</dbReference>
<dbReference type="InterPro" id="IPR000700">
    <property type="entry name" value="PAS-assoc_C"/>
</dbReference>
<dbReference type="FunFam" id="3.20.20.450:FF:000001">
    <property type="entry name" value="Cyclic di-GMP phosphodiesterase yahA"/>
    <property type="match status" value="1"/>
</dbReference>
<comment type="caution">
    <text evidence="12">The sequence shown here is derived from an EMBL/GenBank/DDBJ whole genome shotgun (WGS) entry which is preliminary data.</text>
</comment>
<dbReference type="PROSITE" id="PS50887">
    <property type="entry name" value="GGDEF"/>
    <property type="match status" value="1"/>
</dbReference>
<feature type="domain" description="CHASE" evidence="9">
    <location>
        <begin position="259"/>
        <end position="482"/>
    </location>
</feature>
<dbReference type="InterPro" id="IPR000160">
    <property type="entry name" value="GGDEF_dom"/>
</dbReference>
<evidence type="ECO:0000313" key="12">
    <source>
        <dbReference type="EMBL" id="KKN12326.1"/>
    </source>
</evidence>
<evidence type="ECO:0000256" key="2">
    <source>
        <dbReference type="ARBA" id="ARBA00022475"/>
    </source>
</evidence>
<keyword evidence="4 6" id="KW-1133">Transmembrane helix</keyword>
<comment type="subcellular location">
    <subcellularLocation>
        <location evidence="1">Cell membrane</location>
        <topology evidence="1">Multi-pass membrane protein</topology>
    </subcellularLocation>
</comment>
<dbReference type="InterPro" id="IPR007895">
    <property type="entry name" value="MASE1"/>
</dbReference>
<evidence type="ECO:0000256" key="5">
    <source>
        <dbReference type="ARBA" id="ARBA00023136"/>
    </source>
</evidence>
<reference evidence="12" key="1">
    <citation type="journal article" date="2015" name="Nature">
        <title>Complex archaea that bridge the gap between prokaryotes and eukaryotes.</title>
        <authorList>
            <person name="Spang A."/>
            <person name="Saw J.H."/>
            <person name="Jorgensen S.L."/>
            <person name="Zaremba-Niedzwiedzka K."/>
            <person name="Martijn J."/>
            <person name="Lind A.E."/>
            <person name="van Eijk R."/>
            <person name="Schleper C."/>
            <person name="Guy L."/>
            <person name="Ettema T.J."/>
        </authorList>
    </citation>
    <scope>NUCLEOTIDE SEQUENCE</scope>
</reference>
<evidence type="ECO:0000256" key="6">
    <source>
        <dbReference type="SAM" id="Phobius"/>
    </source>
</evidence>
<evidence type="ECO:0000259" key="9">
    <source>
        <dbReference type="PROSITE" id="PS50839"/>
    </source>
</evidence>
<dbReference type="CDD" id="cd01949">
    <property type="entry name" value="GGDEF"/>
    <property type="match status" value="1"/>
</dbReference>
<dbReference type="CDD" id="cd00130">
    <property type="entry name" value="PAS"/>
    <property type="match status" value="1"/>
</dbReference>
<evidence type="ECO:0000259" key="7">
    <source>
        <dbReference type="PROSITE" id="PS50112"/>
    </source>
</evidence>
<dbReference type="NCBIfam" id="TIGR00254">
    <property type="entry name" value="GGDEF"/>
    <property type="match status" value="1"/>
</dbReference>
<dbReference type="Pfam" id="PF00563">
    <property type="entry name" value="EAL"/>
    <property type="match status" value="1"/>
</dbReference>
<dbReference type="Gene3D" id="3.20.20.450">
    <property type="entry name" value="EAL domain"/>
    <property type="match status" value="1"/>
</dbReference>
<feature type="domain" description="GGDEF" evidence="11">
    <location>
        <begin position="699"/>
        <end position="837"/>
    </location>
</feature>
<dbReference type="GO" id="GO:0003824">
    <property type="term" value="F:catalytic activity"/>
    <property type="evidence" value="ECO:0007669"/>
    <property type="project" value="UniProtKB-ARBA"/>
</dbReference>
<gene>
    <name evidence="12" type="ORF">LCGC14_1017610</name>
</gene>
<dbReference type="SUPFAM" id="SSF141868">
    <property type="entry name" value="EAL domain-like"/>
    <property type="match status" value="1"/>
</dbReference>
<dbReference type="InterPro" id="IPR035919">
    <property type="entry name" value="EAL_sf"/>
</dbReference>
<evidence type="ECO:0000259" key="10">
    <source>
        <dbReference type="PROSITE" id="PS50883"/>
    </source>
</evidence>
<dbReference type="AlphaFoldDB" id="A0A0F9QGP1"/>
<feature type="transmembrane region" description="Helical" evidence="6">
    <location>
        <begin position="498"/>
        <end position="518"/>
    </location>
</feature>
<dbReference type="Gene3D" id="3.30.70.270">
    <property type="match status" value="1"/>
</dbReference>
<dbReference type="PANTHER" id="PTHR44757:SF2">
    <property type="entry name" value="BIOFILM ARCHITECTURE MAINTENANCE PROTEIN MBAA"/>
    <property type="match status" value="1"/>
</dbReference>
<dbReference type="InterPro" id="IPR043128">
    <property type="entry name" value="Rev_trsase/Diguanyl_cyclase"/>
</dbReference>
<dbReference type="SMART" id="SM00086">
    <property type="entry name" value="PAC"/>
    <property type="match status" value="1"/>
</dbReference>
<protein>
    <recommendedName>
        <fullName evidence="13">Diguanylate cyclase/phosphodiesterase with PAS/PAC and Chase sensor(S)</fullName>
    </recommendedName>
</protein>
<dbReference type="Pfam" id="PF13426">
    <property type="entry name" value="PAS_9"/>
    <property type="match status" value="1"/>
</dbReference>
<organism evidence="12">
    <name type="scientific">marine sediment metagenome</name>
    <dbReference type="NCBI Taxonomy" id="412755"/>
    <lineage>
        <taxon>unclassified sequences</taxon>
        <taxon>metagenomes</taxon>
        <taxon>ecological metagenomes</taxon>
    </lineage>
</organism>
<accession>A0A0F9QGP1</accession>
<evidence type="ECO:0008006" key="13">
    <source>
        <dbReference type="Google" id="ProtNLM"/>
    </source>
</evidence>
<evidence type="ECO:0000259" key="11">
    <source>
        <dbReference type="PROSITE" id="PS50887"/>
    </source>
</evidence>
<dbReference type="SMART" id="SM00091">
    <property type="entry name" value="PAS"/>
    <property type="match status" value="1"/>
</dbReference>
<feature type="transmembrane region" description="Helical" evidence="6">
    <location>
        <begin position="6"/>
        <end position="27"/>
    </location>
</feature>
<dbReference type="SMART" id="SM00052">
    <property type="entry name" value="EAL"/>
    <property type="match status" value="1"/>
</dbReference>
<dbReference type="InterPro" id="IPR001610">
    <property type="entry name" value="PAC"/>
</dbReference>
<feature type="transmembrane region" description="Helical" evidence="6">
    <location>
        <begin position="196"/>
        <end position="213"/>
    </location>
</feature>
<dbReference type="GO" id="GO:0007165">
    <property type="term" value="P:signal transduction"/>
    <property type="evidence" value="ECO:0007669"/>
    <property type="project" value="UniProtKB-ARBA"/>
</dbReference>
<evidence type="ECO:0000256" key="4">
    <source>
        <dbReference type="ARBA" id="ARBA00022989"/>
    </source>
</evidence>
<evidence type="ECO:0000256" key="3">
    <source>
        <dbReference type="ARBA" id="ARBA00022692"/>
    </source>
</evidence>
<dbReference type="EMBL" id="LAZR01004043">
    <property type="protein sequence ID" value="KKN12326.1"/>
    <property type="molecule type" value="Genomic_DNA"/>
</dbReference>
<feature type="transmembrane region" description="Helical" evidence="6">
    <location>
        <begin position="165"/>
        <end position="184"/>
    </location>
</feature>
<feature type="transmembrane region" description="Helical" evidence="6">
    <location>
        <begin position="125"/>
        <end position="153"/>
    </location>
</feature>
<dbReference type="Gene3D" id="3.30.450.350">
    <property type="entry name" value="CHASE domain"/>
    <property type="match status" value="1"/>
</dbReference>
<feature type="domain" description="PAS" evidence="7">
    <location>
        <begin position="542"/>
        <end position="588"/>
    </location>
</feature>
<dbReference type="SUPFAM" id="SSF55073">
    <property type="entry name" value="Nucleotide cyclase"/>
    <property type="match status" value="1"/>
</dbReference>
<dbReference type="PANTHER" id="PTHR44757">
    <property type="entry name" value="DIGUANYLATE CYCLASE DGCP"/>
    <property type="match status" value="1"/>
</dbReference>
<dbReference type="FunFam" id="3.30.70.270:FF:000001">
    <property type="entry name" value="Diguanylate cyclase domain protein"/>
    <property type="match status" value="1"/>
</dbReference>
<feature type="domain" description="PAC" evidence="8">
    <location>
        <begin position="615"/>
        <end position="667"/>
    </location>
</feature>
<dbReference type="PROSITE" id="PS50839">
    <property type="entry name" value="CHASE"/>
    <property type="match status" value="1"/>
</dbReference>
<evidence type="ECO:0000259" key="8">
    <source>
        <dbReference type="PROSITE" id="PS50113"/>
    </source>
</evidence>
<dbReference type="Pfam" id="PF03924">
    <property type="entry name" value="CHASE"/>
    <property type="match status" value="1"/>
</dbReference>
<feature type="transmembrane region" description="Helical" evidence="6">
    <location>
        <begin position="87"/>
        <end position="105"/>
    </location>
</feature>
<dbReference type="SMART" id="SM01079">
    <property type="entry name" value="CHASE"/>
    <property type="match status" value="1"/>
</dbReference>
<feature type="transmembrane region" description="Helical" evidence="6">
    <location>
        <begin position="39"/>
        <end position="56"/>
    </location>
</feature>